<protein>
    <submittedName>
        <fullName evidence="1">Uncharacterized protein</fullName>
    </submittedName>
</protein>
<dbReference type="PANTHER" id="PTHR33181:SF19">
    <property type="entry name" value="OS04G0658200 PROTEIN"/>
    <property type="match status" value="1"/>
</dbReference>
<dbReference type="AlphaFoldDB" id="A0A5J5BFV2"/>
<sequence>MDWWHKVVFPVRRVWVTVSTRVKARKNGAGLLKLRDDIQTCGYEDVQVMWEMLRRSESELMSNQPNHKQRPFWRFFVWSNHGAASSFSTNHA</sequence>
<dbReference type="Proteomes" id="UP000325577">
    <property type="component" value="Linkage Group LG12"/>
</dbReference>
<dbReference type="EMBL" id="CM018035">
    <property type="protein sequence ID" value="KAA8542023.1"/>
    <property type="molecule type" value="Genomic_DNA"/>
</dbReference>
<dbReference type="OrthoDB" id="689242at2759"/>
<accession>A0A5J5BFV2</accession>
<name>A0A5J5BFV2_9ASTE</name>
<dbReference type="PANTHER" id="PTHR33181">
    <property type="entry name" value="OS01G0778500 PROTEIN"/>
    <property type="match status" value="1"/>
</dbReference>
<evidence type="ECO:0000313" key="1">
    <source>
        <dbReference type="EMBL" id="KAA8542023.1"/>
    </source>
</evidence>
<gene>
    <name evidence="1" type="ORF">F0562_023175</name>
</gene>
<keyword evidence="2" id="KW-1185">Reference proteome</keyword>
<evidence type="ECO:0000313" key="2">
    <source>
        <dbReference type="Proteomes" id="UP000325577"/>
    </source>
</evidence>
<proteinExistence type="predicted"/>
<reference evidence="1 2" key="1">
    <citation type="submission" date="2019-09" db="EMBL/GenBank/DDBJ databases">
        <title>A chromosome-level genome assembly of the Chinese tupelo Nyssa sinensis.</title>
        <authorList>
            <person name="Yang X."/>
            <person name="Kang M."/>
            <person name="Yang Y."/>
            <person name="Xiong H."/>
            <person name="Wang M."/>
            <person name="Zhang Z."/>
            <person name="Wang Z."/>
            <person name="Wu H."/>
            <person name="Ma T."/>
            <person name="Liu J."/>
            <person name="Xi Z."/>
        </authorList>
    </citation>
    <scope>NUCLEOTIDE SEQUENCE [LARGE SCALE GENOMIC DNA]</scope>
    <source>
        <strain evidence="1">J267</strain>
        <tissue evidence="1">Leaf</tissue>
    </source>
</reference>
<organism evidence="1 2">
    <name type="scientific">Nyssa sinensis</name>
    <dbReference type="NCBI Taxonomy" id="561372"/>
    <lineage>
        <taxon>Eukaryota</taxon>
        <taxon>Viridiplantae</taxon>
        <taxon>Streptophyta</taxon>
        <taxon>Embryophyta</taxon>
        <taxon>Tracheophyta</taxon>
        <taxon>Spermatophyta</taxon>
        <taxon>Magnoliopsida</taxon>
        <taxon>eudicotyledons</taxon>
        <taxon>Gunneridae</taxon>
        <taxon>Pentapetalae</taxon>
        <taxon>asterids</taxon>
        <taxon>Cornales</taxon>
        <taxon>Nyssaceae</taxon>
        <taxon>Nyssa</taxon>
    </lineage>
</organism>